<evidence type="ECO:0008006" key="4">
    <source>
        <dbReference type="Google" id="ProtNLM"/>
    </source>
</evidence>
<feature type="signal peptide" evidence="1">
    <location>
        <begin position="1"/>
        <end position="26"/>
    </location>
</feature>
<evidence type="ECO:0000313" key="2">
    <source>
        <dbReference type="EMBL" id="GAA4330626.1"/>
    </source>
</evidence>
<evidence type="ECO:0000256" key="1">
    <source>
        <dbReference type="SAM" id="SignalP"/>
    </source>
</evidence>
<gene>
    <name evidence="2" type="ORF">GCM10023184_21890</name>
</gene>
<accession>A0ABP8GW16</accession>
<evidence type="ECO:0000313" key="3">
    <source>
        <dbReference type="Proteomes" id="UP001501725"/>
    </source>
</evidence>
<name>A0ABP8GW16_9BACT</name>
<reference evidence="3" key="1">
    <citation type="journal article" date="2019" name="Int. J. Syst. Evol. Microbiol.">
        <title>The Global Catalogue of Microorganisms (GCM) 10K type strain sequencing project: providing services to taxonomists for standard genome sequencing and annotation.</title>
        <authorList>
            <consortium name="The Broad Institute Genomics Platform"/>
            <consortium name="The Broad Institute Genome Sequencing Center for Infectious Disease"/>
            <person name="Wu L."/>
            <person name="Ma J."/>
        </authorList>
    </citation>
    <scope>NUCLEOTIDE SEQUENCE [LARGE SCALE GENOMIC DNA]</scope>
    <source>
        <strain evidence="3">JCM 17919</strain>
    </source>
</reference>
<comment type="caution">
    <text evidence="2">The sequence shown here is derived from an EMBL/GenBank/DDBJ whole genome shotgun (WGS) entry which is preliminary data.</text>
</comment>
<dbReference type="Proteomes" id="UP001501725">
    <property type="component" value="Unassembled WGS sequence"/>
</dbReference>
<dbReference type="NCBIfam" id="TIGR04183">
    <property type="entry name" value="Por_Secre_tail"/>
    <property type="match status" value="1"/>
</dbReference>
<dbReference type="EMBL" id="BAABGY010000007">
    <property type="protein sequence ID" value="GAA4330626.1"/>
    <property type="molecule type" value="Genomic_DNA"/>
</dbReference>
<organism evidence="2 3">
    <name type="scientific">Flaviaesturariibacter amylovorans</name>
    <dbReference type="NCBI Taxonomy" id="1084520"/>
    <lineage>
        <taxon>Bacteria</taxon>
        <taxon>Pseudomonadati</taxon>
        <taxon>Bacteroidota</taxon>
        <taxon>Chitinophagia</taxon>
        <taxon>Chitinophagales</taxon>
        <taxon>Chitinophagaceae</taxon>
        <taxon>Flaviaestuariibacter</taxon>
    </lineage>
</organism>
<keyword evidence="3" id="KW-1185">Reference proteome</keyword>
<sequence>MKRLSNRLRPAMLGLCTSALALTATAQTERTVAHCPTASITYGQNAFCSDEGKVMVMLNGTPGGTFTSSGGLQLDAMSGMINTVNSTAGTYTVNYNIPAANGCPVVNTQTSFTIMMRPMVDPVPNPAVCAGSMVNIPAFTGSMPGMTYTWTNDNNSIGLGMSGSGNIAPFMAMNATDEVQVARITVTGSYTDNGVTCTSKPMSFTIFVNPVPEVDDVANISVCNGATVGTIAFTGSTMGSGVRYMWTNDNSMIGLNGGGTDEIASFTAMNMGNTPMVANITVTPYYINGARCAGTPETFTITVNPNPVGSATISYDASPYCSNAGIILPTFTGTTGGTFSASPGGLTINSSNGAVNTGSSTPGTYMVTYTRSTGAGCAEVNTTMITINANTVSLSYAGEPFCTGNNMVSPTIMGAMGGTFTAPAGLTIDANTGMINLATSTGGIYNVNYTVNSGACGMIMGTTQVRVIGTPTITNNLRNQTRCAGQTSFPINFIADDPGTSFTWTNDNINIGLPGTGNGDIAPFMLMNNTGAPIRARIAVTPRLSKYGKTCFGKTRVFYITVNPTPTVTQLPNQPVCVGQMTAPINFTSDVMSNVTYTWTNNNPGIGLPASGTGPIPAFMPTGTGTAAIVVTATYNGSTTCAGAPMGFAIQASNCGPVANPGDNTNGSTDAARTRTPQQVFESQVSTAPNPVSSVLKVNYTGTEGPLTLRLVDMYGQPLKVNRSFGTTGTIDMSALRPGNYVLQLIDERRKLTVQRNIIKL</sequence>
<dbReference type="RefSeq" id="WP_345255747.1">
    <property type="nucleotide sequence ID" value="NZ_BAABGY010000007.1"/>
</dbReference>
<feature type="chain" id="PRO_5045982148" description="T9SS type A sorting domain-containing protein" evidence="1">
    <location>
        <begin position="27"/>
        <end position="761"/>
    </location>
</feature>
<proteinExistence type="predicted"/>
<keyword evidence="1" id="KW-0732">Signal</keyword>
<dbReference type="InterPro" id="IPR026444">
    <property type="entry name" value="Secre_tail"/>
</dbReference>
<protein>
    <recommendedName>
        <fullName evidence="4">T9SS type A sorting domain-containing protein</fullName>
    </recommendedName>
</protein>